<dbReference type="Gene3D" id="2.180.10.10">
    <property type="entry name" value="RHS repeat-associated core"/>
    <property type="match status" value="2"/>
</dbReference>
<dbReference type="Proteomes" id="UP001461498">
    <property type="component" value="Unassembled WGS sequence"/>
</dbReference>
<comment type="caution">
    <text evidence="4">The sequence shown here is derived from an EMBL/GenBank/DDBJ whole genome shotgun (WGS) entry which is preliminary data.</text>
</comment>
<keyword evidence="2" id="KW-1133">Transmembrane helix</keyword>
<dbReference type="PANTHER" id="PTHR32305:SF15">
    <property type="entry name" value="PROTEIN RHSA-RELATED"/>
    <property type="match status" value="1"/>
</dbReference>
<feature type="transmembrane region" description="Helical" evidence="2">
    <location>
        <begin position="2459"/>
        <end position="2477"/>
    </location>
</feature>
<feature type="transmembrane region" description="Helical" evidence="2">
    <location>
        <begin position="2290"/>
        <end position="2309"/>
    </location>
</feature>
<name>A0AAW1DT71_9HEMI</name>
<feature type="transmembrane region" description="Helical" evidence="2">
    <location>
        <begin position="2358"/>
        <end position="2379"/>
    </location>
</feature>
<dbReference type="PANTHER" id="PTHR32305">
    <property type="match status" value="1"/>
</dbReference>
<evidence type="ECO:0000256" key="1">
    <source>
        <dbReference type="SAM" id="Coils"/>
    </source>
</evidence>
<dbReference type="EMBL" id="JAPXFL010000001">
    <property type="protein sequence ID" value="KAK9512205.1"/>
    <property type="molecule type" value="Genomic_DNA"/>
</dbReference>
<keyword evidence="2" id="KW-0812">Transmembrane</keyword>
<feature type="domain" description="Latrotoxin C-terminal" evidence="3">
    <location>
        <begin position="3111"/>
        <end position="3239"/>
    </location>
</feature>
<evidence type="ECO:0000256" key="2">
    <source>
        <dbReference type="SAM" id="Phobius"/>
    </source>
</evidence>
<organism evidence="4 5">
    <name type="scientific">Rhynocoris fuscipes</name>
    <dbReference type="NCBI Taxonomy" id="488301"/>
    <lineage>
        <taxon>Eukaryota</taxon>
        <taxon>Metazoa</taxon>
        <taxon>Ecdysozoa</taxon>
        <taxon>Arthropoda</taxon>
        <taxon>Hexapoda</taxon>
        <taxon>Insecta</taxon>
        <taxon>Pterygota</taxon>
        <taxon>Neoptera</taxon>
        <taxon>Paraneoptera</taxon>
        <taxon>Hemiptera</taxon>
        <taxon>Heteroptera</taxon>
        <taxon>Panheteroptera</taxon>
        <taxon>Cimicomorpha</taxon>
        <taxon>Reduviidae</taxon>
        <taxon>Harpactorinae</taxon>
        <taxon>Harpactorini</taxon>
        <taxon>Rhynocoris</taxon>
    </lineage>
</organism>
<accession>A0AAW1DT71</accession>
<sequence length="3298" mass="380133">MLPLVDIPNLTTKLNILYDGSARDVFGIGWSLPQNFIVLDHQSSIFPEDSKYYLVYHNVFQELIFDSKTSTEYIYKFKLKNTSSKMSLMEISYYKIDERWEVKTGDLIQIYGGIDKDAVLKENTWINWRGVGSSSKGKMELAEGWYLSKVSDQYNNTLHYSYFQVNAGNTINLTYKQISDDEIKKKSGKSINRLYVDQCSVNTACITQEINFVYTLNNNNRLLTSIIQNNNKPVLKFSYNKDNLMNKLTFLNRVTALYNYNSIGKLFSLPRYSHEEVFMVNKNYKIFYENNYTIISYVNSNGYIVLKIFNDKMDKELYSSFSNYDIRRLPLLGKHEIIYYEIFTGNNYFAVRLWYDGKIDLYLFGWDSSEVLSSPANYMFTDQVIIRPTRDFIVISDIDSKPMLIEWNINEKQWITKTLCNNNSNILLYSIAAFGGIVLIYDNQYLIIWYKNNNDEWINKIIKYLPNFLTNIKGALNRFNLKNQRTNYYYYESRSSILQISKNLILLSTWGLNGSQIYSKINLFVLNNKHEIALEQTKEIQHENLQTFTTNYTDQSGNKYYSRYIQEGNKFHVKVDSFEGPNKDRFDEAVRNATKEIKDAGMPRYKEKEKLKELHKIMDDNLNELKKNISEELEKNVLLLNNQNYLGTLRAPILISDNLKFNFTGTEWNIEKIEKKKKNDLFEMLGDRFMLYQSDASSTIKLYGINNKYLIDLQVKHFNQTLNRYPIYLAYQRDNSNAHIVQFTNNGIVSELYSLPIQEKLSYFSGFQGVFTEIPYKEGLNLIYRSLNGLKRLISNSVITLSTLIYDNNMRRITGYEYNSINAKPMEDSIFFEQSKLIPANDKKSFGWIEETFLSNSSTKVIYNGNGEAVKTNIREFTDKEDEESDNIPRNSTIFDKSNKLPVAYFFPFNIESELVSYYGFEDYEVNSIGIYNGINLNKWIMNDTNIKRNQFSFTGTNYLQLNSGESLTAKFNLSNNNITFIASTWLRPQFEMPDVGSTTPYLKIIASTENVRLQSGPWYYLESIINLYYARLEINESNSTLDVDHVRFTPISCRFRANVYNSNTKSLKEEIQFNGLVKRYIYDKYQEKIATINEYGQLTEFTTYTKVTSNDFRISPGYLHHTSVSSDILSLRKSAVNPNSYGLRIIYTLKSKNAKITFNNAFCILQSNEGGLFTDMGKQSVAPISGELVIIVEKSRIFIWLDGGLYVDSGNVDFNSKFDSSLVDIEVEGSVLMKDVMIFNDINVSVTYFNSLGEKIQDIKLEDEDKVVVTEFLYDPIGRQSITTKPIRIKREKAHKMLAHYSSLVVNSNPYLEDSVWKTGILKGERVGNATIGEYDYSEIKYYNDVLEEERLVGYPGKEFSTFGPFAKKFGTKCNILFLRNLYPPDEGYRYRTEYKSGGVLEISVLDSKENNVARFIHVPAGQDLLSTYEYDGNNKLVKLLPPLYHEKAKTFFKLYPELHSTSTEERELQMLLGTHLTYDDTGNILTKKTCDSGKVENVFDKYGLLKFVVYYNFQDDRKVDKIIYFNYDTFFRVQNSGLLTTSVPVNRLLDTIHNNTKSYQEFYYNDADSEPTVRGRVLKTITFNEQVPFFEEFQIDDQEHTVNKRITIPINEDKPLYVEVNKRYVGDKLKDVAYPIEFQNEPFVLTYGYNKLGKIQSIGVPNNISIFYSFAYNPSGQIIREVHCPNSIYSFTRHYSYNSPGFLTSLEDKYLTEHIVYTEPGYGGFGYGDGTITRVEFQATWHNSSTNDYIALNEQSFLNRNINAYDSKLCFNKLKEAGYIDNLNHQKKIFYPQLELNTPIICSYGTNGRYISSILGQKGFPSRYGHTYDYGNHLELTKAKYFVGAELPSPLQPDIFARDIPALNGNTTLSNKIWQILKDSRYIIQDQDKDNLSKAHAKRGKTFISSSLAKDLKSIDADFSMYLLNIAQLLTNYFADSKTLSLSDFINIFSKWKDNKNLSSKDRNAPIVIFKMLEKNNYLKNPLSKEFVTALKEFPEIVPDIVRILRIYFGKELGEAEFDVESFGIDANGNHKHYYTGFDRFEINYKNNTNRIEAVKFKSFSVSTPEQIFPVEHDSSGNIVQAMHKRIKQIEYDPVLNRASKIHLIDGRCLTFAYDSHGERILKKVENKQGHVTKEVHYIRDEHGRSLVERELNYLSAEKPPVLLTTAYIYGPLGLIGFIRRDEFYSVVCDHENSIRLVIKNGEVVAAYDYLPYGNMMREFATYPEAHISYRYTGQEWDEELGLYNYHARFYDPSIGRFYQIDPKAQYFSPYKYAGNSPVSIVDPDGEFAFLIPIFIGLFAVAGAYLGGAAANGTFDLTKWNWKSSKTWLGIFGGAVGGGLLPVGFVGSVAVLGGGIAAYSATFALGMVGAYISTAAANGEWNFTKWDFSSPETWNAIFSGFGLGSGAVVGFKDVRSFYLSLTKTGKAIFIGSTVVSGAALFTVQGVATNWDLSKPEFWFGVVGVVVGAADMPMFLRGATRFLKKNGRIIGQNFKKIRKFIAQEKNYFSHFSKMKSEWIPIVKSSAEILSGAVVTGLSSYLVGSAVNGDFKNWDMASVGTYFGVLDGMLAGGQLGSSGKHFYKAYKMKKKTKLSKKLEKITENIASTTIEEYKNILEAISIKLGYKKRESSFLSIDDYKRYEKLVVNIQKKDYSKESLQHIREGDIPNTAIAVGITDKYIISAFSSNEAPGLVMYFNHKKMSSPSILHEQFLDVNLKIAGKKVALSDDSARNKYLMNSIEETRKGIIQKKIIQFASEEENFKNILASFPGMSDDIDNIIFSLKTIITKNGYLIEGKNSLKNILSQPINKAIQKRTAEMRNYILEQNREYKNKMDQLRNPIFKDRHESLKEETRKLRDHIDEKKKELQKFEKKIITERDKMVNSIWEKLEKYEEGFTFWSPINCAEPHVLSANARMEEILKGADSSFKEKVSDIKFLGTYKVRDSLLPFERCDHCKITTSHIKNIVTDPEWNEILNGNLLKLANDKKTSSIQRLYFLLPYAAMLNPFLQVNTGNEHYRNDTNIKVKRSLDSNSPKKWTMIENEDYKFTESSTSGAATNMPFITNLFSWLKRTYNDYVSNDENISHEQQFDNEGVFKNSHSLFDKRWEDMINVQSALLLANVFVAKFFNTRLSFNTNHNDLINDTDALAHAINIVDRFENDVTRAAIEFQLPEKILTCLDFFEVQKLIMPKIISNRFQEIFDILNRYLISIYPDDKLNKYELINRKNFFNKMTENINILMNNFFVEIFDENKSDQTVDSFENHKEFEQRNNYMSGLMTDSPKTGVHFFPSDIINVQDFL</sequence>
<feature type="transmembrane region" description="Helical" evidence="2">
    <location>
        <begin position="2330"/>
        <end position="2352"/>
    </location>
</feature>
<dbReference type="InterPro" id="IPR028047">
    <property type="entry name" value="Latrotoxin_C_dom"/>
</dbReference>
<evidence type="ECO:0000313" key="5">
    <source>
        <dbReference type="Proteomes" id="UP001461498"/>
    </source>
</evidence>
<keyword evidence="5" id="KW-1185">Reference proteome</keyword>
<keyword evidence="1" id="KW-0175">Coiled coil</keyword>
<protein>
    <recommendedName>
        <fullName evidence="3">Latrotoxin C-terminal domain-containing protein</fullName>
    </recommendedName>
</protein>
<dbReference type="InterPro" id="IPR022385">
    <property type="entry name" value="Rhs_assc_core"/>
</dbReference>
<dbReference type="InterPro" id="IPR050708">
    <property type="entry name" value="T6SS_VgrG/RHS"/>
</dbReference>
<reference evidence="4 5" key="1">
    <citation type="submission" date="2022-12" db="EMBL/GenBank/DDBJ databases">
        <title>Chromosome-level genome assembly of true bugs.</title>
        <authorList>
            <person name="Ma L."/>
            <person name="Li H."/>
        </authorList>
    </citation>
    <scope>NUCLEOTIDE SEQUENCE [LARGE SCALE GENOMIC DNA]</scope>
    <source>
        <strain evidence="4">Lab_2022b</strain>
    </source>
</reference>
<keyword evidence="2" id="KW-0472">Membrane</keyword>
<evidence type="ECO:0000259" key="3">
    <source>
        <dbReference type="Pfam" id="PF15658"/>
    </source>
</evidence>
<gene>
    <name evidence="4" type="ORF">O3M35_000675</name>
</gene>
<proteinExistence type="predicted"/>
<feature type="coiled-coil region" evidence="1">
    <location>
        <begin position="2846"/>
        <end position="2880"/>
    </location>
</feature>
<feature type="coiled-coil region" evidence="1">
    <location>
        <begin position="608"/>
        <end position="642"/>
    </location>
</feature>
<dbReference type="Pfam" id="PF15658">
    <property type="entry name" value="Latrotoxin_C"/>
    <property type="match status" value="1"/>
</dbReference>
<dbReference type="NCBIfam" id="TIGR03696">
    <property type="entry name" value="Rhs_assc_core"/>
    <property type="match status" value="1"/>
</dbReference>
<feature type="transmembrane region" description="Helical" evidence="2">
    <location>
        <begin position="2429"/>
        <end position="2447"/>
    </location>
</feature>
<evidence type="ECO:0000313" key="4">
    <source>
        <dbReference type="EMBL" id="KAK9512205.1"/>
    </source>
</evidence>